<accession>A0A167YBN7</accession>
<gene>
    <name evidence="2" type="ORF">FBFR_05560</name>
</gene>
<dbReference type="RefSeq" id="WP_066078876.1">
    <property type="nucleotide sequence ID" value="NZ_FRDK01000002.1"/>
</dbReference>
<evidence type="ECO:0000256" key="1">
    <source>
        <dbReference type="SAM" id="Phobius"/>
    </source>
</evidence>
<sequence length="360" mass="41342">MRIFFVILIVIHGLIHLMGFAKAFDFGTITQLSKEISKPLGVLWLTAFLLFLLSAILFFLKKEEWWIISIIAVIVSQILIITVWQDAKFGTIANILIAAVAVLTWGSISFEKSFVNDKNENIIRTTIISQEILTETDIKTLPKPVQHYLKYVGVMNKPKVKNVRIVFEGQMRDKGKDYFPFTSEQFNFFDEPTRLFYMKAKIFGVSALGYHKYSDTKASMDIRLFGLFPIVKKSGDIMNKAETVTLFNDMCLLAPATLIDKRIQWESINDTLVKATFTNKKISITAALYFNQQGQLVDFISNDRTSITDMKQYPFSTPVSEYKIINGYNLMSKAEAVWDYTDGKFTYGKFILKEIEYNIK</sequence>
<feature type="transmembrane region" description="Helical" evidence="1">
    <location>
        <begin position="91"/>
        <end position="110"/>
    </location>
</feature>
<keyword evidence="1" id="KW-1133">Transmembrane helix</keyword>
<proteinExistence type="predicted"/>
<dbReference type="Pfam" id="PF20181">
    <property type="entry name" value="DUF6544"/>
    <property type="match status" value="1"/>
</dbReference>
<dbReference type="Proteomes" id="UP000077164">
    <property type="component" value="Unassembled WGS sequence"/>
</dbReference>
<dbReference type="InterPro" id="IPR046674">
    <property type="entry name" value="DUF6544"/>
</dbReference>
<keyword evidence="1" id="KW-0472">Membrane</keyword>
<name>A0A167YBN7_9FLAO</name>
<dbReference type="AlphaFoldDB" id="A0A167YBN7"/>
<organism evidence="2 3">
    <name type="scientific">Flavobacterium fryxellicola</name>
    <dbReference type="NCBI Taxonomy" id="249352"/>
    <lineage>
        <taxon>Bacteria</taxon>
        <taxon>Pseudomonadati</taxon>
        <taxon>Bacteroidota</taxon>
        <taxon>Flavobacteriia</taxon>
        <taxon>Flavobacteriales</taxon>
        <taxon>Flavobacteriaceae</taxon>
        <taxon>Flavobacterium</taxon>
    </lineage>
</organism>
<reference evidence="2 3" key="1">
    <citation type="submission" date="2016-03" db="EMBL/GenBank/DDBJ databases">
        <title>Draft genome sequence of Flavobacterium fryxellicola DSM 16209.</title>
        <authorList>
            <person name="Shin S.-K."/>
            <person name="Yi H."/>
        </authorList>
    </citation>
    <scope>NUCLEOTIDE SEQUENCE [LARGE SCALE GENOMIC DNA]</scope>
    <source>
        <strain evidence="2 3">DSM 16209</strain>
    </source>
</reference>
<keyword evidence="1" id="KW-0812">Transmembrane</keyword>
<feature type="transmembrane region" description="Helical" evidence="1">
    <location>
        <begin position="65"/>
        <end position="85"/>
    </location>
</feature>
<keyword evidence="3" id="KW-1185">Reference proteome</keyword>
<evidence type="ECO:0000313" key="2">
    <source>
        <dbReference type="EMBL" id="OAB29217.1"/>
    </source>
</evidence>
<dbReference type="EMBL" id="LVJE01000010">
    <property type="protein sequence ID" value="OAB29217.1"/>
    <property type="molecule type" value="Genomic_DNA"/>
</dbReference>
<comment type="caution">
    <text evidence="2">The sequence shown here is derived from an EMBL/GenBank/DDBJ whole genome shotgun (WGS) entry which is preliminary data.</text>
</comment>
<protein>
    <submittedName>
        <fullName evidence="2">Uncharacterized protein</fullName>
    </submittedName>
</protein>
<feature type="transmembrane region" description="Helical" evidence="1">
    <location>
        <begin position="39"/>
        <end position="60"/>
    </location>
</feature>
<evidence type="ECO:0000313" key="3">
    <source>
        <dbReference type="Proteomes" id="UP000077164"/>
    </source>
</evidence>